<feature type="compositionally biased region" description="Basic and acidic residues" evidence="1">
    <location>
        <begin position="177"/>
        <end position="188"/>
    </location>
</feature>
<feature type="domain" description="DNA helicase Pif1-like 2B" evidence="2">
    <location>
        <begin position="123"/>
        <end position="162"/>
    </location>
</feature>
<protein>
    <recommendedName>
        <fullName evidence="2">DNA helicase Pif1-like 2B domain-containing protein</fullName>
    </recommendedName>
</protein>
<reference evidence="3" key="1">
    <citation type="submission" date="2023-06" db="EMBL/GenBank/DDBJ databases">
        <title>Genomic analysis of the entomopathogenic nematode Steinernema hermaphroditum.</title>
        <authorList>
            <person name="Schwarz E.M."/>
            <person name="Heppert J.K."/>
            <person name="Baniya A."/>
            <person name="Schwartz H.T."/>
            <person name="Tan C.-H."/>
            <person name="Antoshechkin I."/>
            <person name="Sternberg P.W."/>
            <person name="Goodrich-Blair H."/>
            <person name="Dillman A.R."/>
        </authorList>
    </citation>
    <scope>NUCLEOTIDE SEQUENCE</scope>
    <source>
        <strain evidence="3">PS9179</strain>
        <tissue evidence="3">Whole animal</tissue>
    </source>
</reference>
<dbReference type="PANTHER" id="PTHR10492">
    <property type="match status" value="1"/>
</dbReference>
<dbReference type="EMBL" id="JAUCMV010000001">
    <property type="protein sequence ID" value="KAK0425323.1"/>
    <property type="molecule type" value="Genomic_DNA"/>
</dbReference>
<organism evidence="3 4">
    <name type="scientific">Steinernema hermaphroditum</name>
    <dbReference type="NCBI Taxonomy" id="289476"/>
    <lineage>
        <taxon>Eukaryota</taxon>
        <taxon>Metazoa</taxon>
        <taxon>Ecdysozoa</taxon>
        <taxon>Nematoda</taxon>
        <taxon>Chromadorea</taxon>
        <taxon>Rhabditida</taxon>
        <taxon>Tylenchina</taxon>
        <taxon>Panagrolaimomorpha</taxon>
        <taxon>Strongyloidoidea</taxon>
        <taxon>Steinernematidae</taxon>
        <taxon>Steinernema</taxon>
    </lineage>
</organism>
<dbReference type="AlphaFoldDB" id="A0AA39ILJ7"/>
<dbReference type="Proteomes" id="UP001175271">
    <property type="component" value="Unassembled WGS sequence"/>
</dbReference>
<evidence type="ECO:0000313" key="4">
    <source>
        <dbReference type="Proteomes" id="UP001175271"/>
    </source>
</evidence>
<evidence type="ECO:0000313" key="3">
    <source>
        <dbReference type="EMBL" id="KAK0425323.1"/>
    </source>
</evidence>
<evidence type="ECO:0000259" key="2">
    <source>
        <dbReference type="Pfam" id="PF21530"/>
    </source>
</evidence>
<feature type="compositionally biased region" description="Polar residues" evidence="1">
    <location>
        <begin position="194"/>
        <end position="209"/>
    </location>
</feature>
<keyword evidence="4" id="KW-1185">Reference proteome</keyword>
<sequence>MTDDSNSLHGVLRDFVCNVIEAELRKKPIPKWMSAHSPFDIKDHTNHSQIDTNFQVHLKRMSYNNGKNVVWAAHNENVDKINAEALRKVPGESTVYEAIDEPAVDCPFTVPLPGPESFQHRAASGMPKHHLELKEGAIVMLCRSLDVEAGLCNGTKLIVTELLQHGVMCKFVKRPPTEKNESSFRRSDSSTSTNAAQPSASSVANSPFDSATLCPSIKRKNRPLIDVGFS</sequence>
<comment type="caution">
    <text evidence="3">The sequence shown here is derived from an EMBL/GenBank/DDBJ whole genome shotgun (WGS) entry which is preliminary data.</text>
</comment>
<feature type="region of interest" description="Disordered" evidence="1">
    <location>
        <begin position="177"/>
        <end position="213"/>
    </location>
</feature>
<dbReference type="PANTHER" id="PTHR10492:SF57">
    <property type="entry name" value="ATP-DEPENDENT DNA HELICASE"/>
    <property type="match status" value="1"/>
</dbReference>
<proteinExistence type="predicted"/>
<dbReference type="InterPro" id="IPR049163">
    <property type="entry name" value="Pif1-like_2B_dom"/>
</dbReference>
<gene>
    <name evidence="3" type="ORF">QR680_009145</name>
</gene>
<evidence type="ECO:0000256" key="1">
    <source>
        <dbReference type="SAM" id="MobiDB-lite"/>
    </source>
</evidence>
<accession>A0AA39ILJ7</accession>
<name>A0AA39ILJ7_9BILA</name>
<dbReference type="Pfam" id="PF21530">
    <property type="entry name" value="Pif1_2B_dom"/>
    <property type="match status" value="1"/>
</dbReference>